<keyword evidence="9" id="KW-0677">Repeat</keyword>
<dbReference type="FunFam" id="2.60.40.10:FF:000296">
    <property type="entry name" value="Tyrosine-protein kinase receptor TYRO3"/>
    <property type="match status" value="1"/>
</dbReference>
<evidence type="ECO:0000256" key="18">
    <source>
        <dbReference type="ARBA" id="ARBA00023170"/>
    </source>
</evidence>
<keyword evidence="10 24" id="KW-0547">Nucleotide-binding</keyword>
<evidence type="ECO:0000256" key="21">
    <source>
        <dbReference type="ARBA" id="ARBA00039486"/>
    </source>
</evidence>
<dbReference type="STRING" id="10181.G5BM18"/>
<dbReference type="Gene3D" id="1.10.510.10">
    <property type="entry name" value="Transferase(Phosphotransferase) domain 1"/>
    <property type="match status" value="1"/>
</dbReference>
<dbReference type="GO" id="GO:0070527">
    <property type="term" value="P:platelet aggregation"/>
    <property type="evidence" value="ECO:0007669"/>
    <property type="project" value="TreeGrafter"/>
</dbReference>
<keyword evidence="12 24" id="KW-0067">ATP-binding</keyword>
<dbReference type="FunFam" id="2.60.40.10:FF:000484">
    <property type="entry name" value="Tyrosine-protein kinase receptor TYRO3"/>
    <property type="match status" value="1"/>
</dbReference>
<dbReference type="PANTHER" id="PTHR24416:SF279">
    <property type="entry name" value="TYROSINE-PROTEIN KINASE RECEPTOR TYRO3"/>
    <property type="match status" value="1"/>
</dbReference>
<evidence type="ECO:0000256" key="12">
    <source>
        <dbReference type="ARBA" id="ARBA00022840"/>
    </source>
</evidence>
<evidence type="ECO:0000256" key="28">
    <source>
        <dbReference type="SAM" id="Phobius"/>
    </source>
</evidence>
<keyword evidence="8" id="KW-0732">Signal</keyword>
<evidence type="ECO:0000259" key="30">
    <source>
        <dbReference type="PROSITE" id="PS50835"/>
    </source>
</evidence>
<dbReference type="GO" id="GO:0005886">
    <property type="term" value="C:plasma membrane"/>
    <property type="evidence" value="ECO:0007669"/>
    <property type="project" value="UniProtKB-SubCell"/>
</dbReference>
<evidence type="ECO:0000256" key="14">
    <source>
        <dbReference type="ARBA" id="ARBA00022989"/>
    </source>
</evidence>
<dbReference type="Pfam" id="PF13927">
    <property type="entry name" value="Ig_3"/>
    <property type="match status" value="1"/>
</dbReference>
<comment type="catalytic activity">
    <reaction evidence="22">
        <text>L-tyrosyl-[protein] + ATP = O-phospho-L-tyrosyl-[protein] + ADP + H(+)</text>
        <dbReference type="Rhea" id="RHEA:10596"/>
        <dbReference type="Rhea" id="RHEA-COMP:10136"/>
        <dbReference type="Rhea" id="RHEA-COMP:20101"/>
        <dbReference type="ChEBI" id="CHEBI:15378"/>
        <dbReference type="ChEBI" id="CHEBI:30616"/>
        <dbReference type="ChEBI" id="CHEBI:46858"/>
        <dbReference type="ChEBI" id="CHEBI:61978"/>
        <dbReference type="ChEBI" id="CHEBI:456216"/>
        <dbReference type="EC" id="2.7.10.1"/>
    </reaction>
</comment>
<dbReference type="CDD" id="cd05749">
    <property type="entry name" value="IgI_2_Axl_Tyro3_like"/>
    <property type="match status" value="1"/>
</dbReference>
<feature type="domain" description="Protein kinase" evidence="29">
    <location>
        <begin position="432"/>
        <end position="740"/>
    </location>
</feature>
<dbReference type="InterPro" id="IPR020635">
    <property type="entry name" value="Tyr_kinase_cat_dom"/>
</dbReference>
<dbReference type="CDD" id="cd00063">
    <property type="entry name" value="FN3"/>
    <property type="match status" value="1"/>
</dbReference>
<dbReference type="InterPro" id="IPR011009">
    <property type="entry name" value="Kinase-like_dom_sf"/>
</dbReference>
<evidence type="ECO:0000256" key="13">
    <source>
        <dbReference type="ARBA" id="ARBA00022889"/>
    </source>
</evidence>
<dbReference type="PROSITE" id="PS50835">
    <property type="entry name" value="IG_LIKE"/>
    <property type="match status" value="2"/>
</dbReference>
<dbReference type="Pfam" id="PF07714">
    <property type="entry name" value="PK_Tyr_Ser-Thr"/>
    <property type="match status" value="2"/>
</dbReference>
<dbReference type="FunFam" id="1.10.510.10:FF:000089">
    <property type="entry name" value="Tyrosine-protein kinase receptor TYRO3"/>
    <property type="match status" value="1"/>
</dbReference>
<feature type="transmembrane region" description="Helical" evidence="28">
    <location>
        <begin position="343"/>
        <end position="365"/>
    </location>
</feature>
<keyword evidence="7 28" id="KW-0812">Transmembrane</keyword>
<reference evidence="32 33" key="1">
    <citation type="journal article" date="2011" name="Nature">
        <title>Genome sequencing reveals insights into physiology and longevity of the naked mole rat.</title>
        <authorList>
            <person name="Kim E.B."/>
            <person name="Fang X."/>
            <person name="Fushan A.A."/>
            <person name="Huang Z."/>
            <person name="Lobanov A.V."/>
            <person name="Han L."/>
            <person name="Marino S.M."/>
            <person name="Sun X."/>
            <person name="Turanov A.A."/>
            <person name="Yang P."/>
            <person name="Yim S.H."/>
            <person name="Zhao X."/>
            <person name="Kasaikina M.V."/>
            <person name="Stoletzki N."/>
            <person name="Peng C."/>
            <person name="Polak P."/>
            <person name="Xiong Z."/>
            <person name="Kiezun A."/>
            <person name="Zhu Y."/>
            <person name="Chen Y."/>
            <person name="Kryukov G.V."/>
            <person name="Zhang Q."/>
            <person name="Peshkin L."/>
            <person name="Yang L."/>
            <person name="Bronson R.T."/>
            <person name="Buffenstein R."/>
            <person name="Wang B."/>
            <person name="Han C."/>
            <person name="Li Q."/>
            <person name="Chen L."/>
            <person name="Zhao W."/>
            <person name="Sunyaev S.R."/>
            <person name="Park T.J."/>
            <person name="Zhang G."/>
            <person name="Wang J."/>
            <person name="Gladyshev V.N."/>
        </authorList>
    </citation>
    <scope>NUCLEOTIDE SEQUENCE [LARGE SCALE GENOMIC DNA]</scope>
</reference>
<keyword evidence="15 28" id="KW-0472">Membrane</keyword>
<dbReference type="SUPFAM" id="SSF48726">
    <property type="entry name" value="Immunoglobulin"/>
    <property type="match status" value="2"/>
</dbReference>
<dbReference type="InterPro" id="IPR000719">
    <property type="entry name" value="Prot_kinase_dom"/>
</dbReference>
<dbReference type="InterPro" id="IPR013098">
    <property type="entry name" value="Ig_I-set"/>
</dbReference>
<evidence type="ECO:0000256" key="3">
    <source>
        <dbReference type="ARBA" id="ARBA00011902"/>
    </source>
</evidence>
<keyword evidence="16" id="KW-0829">Tyrosine-protein kinase</keyword>
<feature type="domain" description="Ig-like" evidence="30">
    <location>
        <begin position="94"/>
        <end position="175"/>
    </location>
</feature>
<feature type="active site" description="Proton acceptor" evidence="23">
    <location>
        <position position="600"/>
    </location>
</feature>
<evidence type="ECO:0000256" key="11">
    <source>
        <dbReference type="ARBA" id="ARBA00022777"/>
    </source>
</evidence>
<evidence type="ECO:0000256" key="20">
    <source>
        <dbReference type="ARBA" id="ARBA00023319"/>
    </source>
</evidence>
<evidence type="ECO:0000256" key="2">
    <source>
        <dbReference type="ARBA" id="ARBA00006692"/>
    </source>
</evidence>
<keyword evidence="5" id="KW-0597">Phosphoprotein</keyword>
<feature type="region of interest" description="Disordered" evidence="27">
    <location>
        <begin position="760"/>
        <end position="820"/>
    </location>
</feature>
<feature type="binding site" evidence="24">
    <location>
        <position position="604"/>
    </location>
    <ligand>
        <name>ATP</name>
        <dbReference type="ChEBI" id="CHEBI:30616"/>
    </ligand>
</feature>
<evidence type="ECO:0000259" key="29">
    <source>
        <dbReference type="PROSITE" id="PS50011"/>
    </source>
</evidence>
<dbReference type="PROSITE" id="PS50011">
    <property type="entry name" value="PROTEIN_KINASE_DOM"/>
    <property type="match status" value="1"/>
</dbReference>
<keyword evidence="25" id="KW-0479">Metal-binding</keyword>
<evidence type="ECO:0000313" key="32">
    <source>
        <dbReference type="EMBL" id="EHB10332.1"/>
    </source>
</evidence>
<dbReference type="PROSITE" id="PS50853">
    <property type="entry name" value="FN3"/>
    <property type="match status" value="1"/>
</dbReference>
<dbReference type="GO" id="GO:0043235">
    <property type="term" value="C:receptor complex"/>
    <property type="evidence" value="ECO:0007669"/>
    <property type="project" value="TreeGrafter"/>
</dbReference>
<organism evidence="32 33">
    <name type="scientific">Heterocephalus glaber</name>
    <name type="common">Naked mole rat</name>
    <dbReference type="NCBI Taxonomy" id="10181"/>
    <lineage>
        <taxon>Eukaryota</taxon>
        <taxon>Metazoa</taxon>
        <taxon>Chordata</taxon>
        <taxon>Craniata</taxon>
        <taxon>Vertebrata</taxon>
        <taxon>Euteleostomi</taxon>
        <taxon>Mammalia</taxon>
        <taxon>Eutheria</taxon>
        <taxon>Euarchontoglires</taxon>
        <taxon>Glires</taxon>
        <taxon>Rodentia</taxon>
        <taxon>Hystricomorpha</taxon>
        <taxon>Bathyergidae</taxon>
        <taxon>Heterocephalus</taxon>
    </lineage>
</organism>
<keyword evidence="4" id="KW-1003">Cell membrane</keyword>
<evidence type="ECO:0000256" key="16">
    <source>
        <dbReference type="ARBA" id="ARBA00023137"/>
    </source>
</evidence>
<dbReference type="InterPro" id="IPR003961">
    <property type="entry name" value="FN3_dom"/>
</dbReference>
<dbReference type="GO" id="GO:0007169">
    <property type="term" value="P:cell surface receptor protein tyrosine kinase signaling pathway"/>
    <property type="evidence" value="ECO:0007669"/>
    <property type="project" value="TreeGrafter"/>
</dbReference>
<dbReference type="SUPFAM" id="SSF49265">
    <property type="entry name" value="Fibronectin type III"/>
    <property type="match status" value="1"/>
</dbReference>
<dbReference type="Gene3D" id="3.30.200.20">
    <property type="entry name" value="Phosphorylase Kinase, domain 1"/>
    <property type="match status" value="2"/>
</dbReference>
<keyword evidence="6" id="KW-0808">Transferase</keyword>
<dbReference type="Pfam" id="PF00041">
    <property type="entry name" value="fn3"/>
    <property type="match status" value="1"/>
</dbReference>
<dbReference type="AlphaFoldDB" id="G5BM18"/>
<dbReference type="InterPro" id="IPR036179">
    <property type="entry name" value="Ig-like_dom_sf"/>
</dbReference>
<dbReference type="PROSITE" id="PS00107">
    <property type="entry name" value="PROTEIN_KINASE_ATP"/>
    <property type="match status" value="1"/>
</dbReference>
<evidence type="ECO:0000256" key="9">
    <source>
        <dbReference type="ARBA" id="ARBA00022737"/>
    </source>
</evidence>
<sequence length="835" mass="91909">MGAPAKMTLSQGQSMMLNCSKEGLEEPDIQWMKDGDMVRTGSQVYIAISERHWICFLSLKSVERSDAGQYWCQMEDGGKTEISQSVWLTVEGVPYFTVEPKDLAVPPNAPFQLSCEAVGPPEPVTIFWWRGRTKVGEPGLSPSVLNVTGVTQSTVFSCEARNRKGLAISRPATVHLQALPAAPFNITVTKLSSSNASVAWMPGADGRAVLQSCTVQVTQAPGGWEVLAVVVPVPPFTCLLRDLTPATNYSLRVRCANALGPSPYAEWVPFQTKGLVRIIKLEKDELTVEGTRANVTGWDPQKDLIVRVCVSNAVGCGPWSQPLVVSSHDHAGHQGPPHSPTSWVPVVLGVLTALVTAAALALILLRKRRKETRFGQAFDSVMARGEPAVHFRAARSFNRERPERIEATLDSLGISDELKDKLEDVLIPEQQFTLGRMLGKGEFGSVREAQLKQEDGSFVKVAVKMLKADIIASSDIEEFLREAACMKEFDHPHVARLVADIIASSDIEEFLREAACMKEFDHPHVARLVGVSLRSRAKGRLPIPMVILPFMKHGDLHAFLLASRIGENPFNLPLQTLIRFMVDIACGMEYLSSRNFIHRDLAARNCMLAEDMTVCVADFGLSRKIYSGDYYRQGCASKLPVKWLALESLADNLYTVHSDVWAFGVTMWEIMTRGQTPYAGIENAEIYNYLIGGNRLKQPPECMEDVYNLMYQCWSTDPKERPSFTCLRMELETILGHLSVLSSSQDPLYINIERAEEPAEGGNLELPCSDQPGSGAGDGSGMGVVGDIPSDYRYILSPSGPADLPRQAEQQPESPVSEAQRLLLLQQGLLPHSSC</sequence>
<comment type="subcellular location">
    <subcellularLocation>
        <location evidence="1">Cell membrane</location>
        <topology evidence="1">Single-pass type I membrane protein</topology>
    </subcellularLocation>
</comment>
<evidence type="ECO:0000256" key="10">
    <source>
        <dbReference type="ARBA" id="ARBA00022741"/>
    </source>
</evidence>
<evidence type="ECO:0000256" key="22">
    <source>
        <dbReference type="ARBA" id="ARBA00051243"/>
    </source>
</evidence>
<dbReference type="FunFam" id="2.60.40.10:FF:000605">
    <property type="entry name" value="Tyrosine-protein kinase receptor TYRO3"/>
    <property type="match status" value="1"/>
</dbReference>
<dbReference type="SMART" id="SM00409">
    <property type="entry name" value="IG"/>
    <property type="match status" value="2"/>
</dbReference>
<dbReference type="InterPro" id="IPR013783">
    <property type="entry name" value="Ig-like_fold"/>
</dbReference>
<dbReference type="PROSITE" id="PS00109">
    <property type="entry name" value="PROTEIN_KINASE_TYR"/>
    <property type="match status" value="1"/>
</dbReference>
<dbReference type="eggNOG" id="ENOG502QRYR">
    <property type="taxonomic scope" value="Eukaryota"/>
</dbReference>
<evidence type="ECO:0000256" key="8">
    <source>
        <dbReference type="ARBA" id="ARBA00022729"/>
    </source>
</evidence>
<dbReference type="InterPro" id="IPR001245">
    <property type="entry name" value="Ser-Thr/Tyr_kinase_cat_dom"/>
</dbReference>
<dbReference type="Pfam" id="PF07679">
    <property type="entry name" value="I-set"/>
    <property type="match status" value="1"/>
</dbReference>
<dbReference type="GO" id="GO:0005524">
    <property type="term" value="F:ATP binding"/>
    <property type="evidence" value="ECO:0007669"/>
    <property type="project" value="UniProtKB-UniRule"/>
</dbReference>
<dbReference type="FunCoup" id="G5BM18">
    <property type="interactions" value="118"/>
</dbReference>
<dbReference type="InterPro" id="IPR008266">
    <property type="entry name" value="Tyr_kinase_AS"/>
</dbReference>
<dbReference type="SMART" id="SM00060">
    <property type="entry name" value="FN3"/>
    <property type="match status" value="1"/>
</dbReference>
<evidence type="ECO:0000256" key="6">
    <source>
        <dbReference type="ARBA" id="ARBA00022679"/>
    </source>
</evidence>
<evidence type="ECO:0000256" key="24">
    <source>
        <dbReference type="PIRSR" id="PIRSR000615-2"/>
    </source>
</evidence>
<dbReference type="SUPFAM" id="SSF56112">
    <property type="entry name" value="Protein kinase-like (PK-like)"/>
    <property type="match status" value="2"/>
</dbReference>
<keyword evidence="11 32" id="KW-0418">Kinase</keyword>
<evidence type="ECO:0000256" key="7">
    <source>
        <dbReference type="ARBA" id="ARBA00022692"/>
    </source>
</evidence>
<keyword evidence="14 28" id="KW-1133">Transmembrane helix</keyword>
<dbReference type="Proteomes" id="UP000006813">
    <property type="component" value="Unassembled WGS sequence"/>
</dbReference>
<keyword evidence="20" id="KW-0393">Immunoglobulin domain</keyword>
<dbReference type="GO" id="GO:0046872">
    <property type="term" value="F:metal ion binding"/>
    <property type="evidence" value="ECO:0007669"/>
    <property type="project" value="UniProtKB-KW"/>
</dbReference>
<feature type="domain" description="Ig-like" evidence="30">
    <location>
        <begin position="1"/>
        <end position="89"/>
    </location>
</feature>
<evidence type="ECO:0000256" key="19">
    <source>
        <dbReference type="ARBA" id="ARBA00023180"/>
    </source>
</evidence>
<keyword evidence="13" id="KW-0130">Cell adhesion</keyword>
<evidence type="ECO:0000256" key="4">
    <source>
        <dbReference type="ARBA" id="ARBA00022475"/>
    </source>
</evidence>
<protein>
    <recommendedName>
        <fullName evidence="21">Tyrosine-protein kinase receptor TYRO3</fullName>
        <ecNumber evidence="3">2.7.10.1</ecNumber>
    </recommendedName>
</protein>
<evidence type="ECO:0000256" key="23">
    <source>
        <dbReference type="PIRSR" id="PIRSR000615-1"/>
    </source>
</evidence>
<evidence type="ECO:0000259" key="31">
    <source>
        <dbReference type="PROSITE" id="PS50853"/>
    </source>
</evidence>
<evidence type="ECO:0000256" key="15">
    <source>
        <dbReference type="ARBA" id="ARBA00023136"/>
    </source>
</evidence>
<dbReference type="PANTHER" id="PTHR24416">
    <property type="entry name" value="TYROSINE-PROTEIN KINASE RECEPTOR"/>
    <property type="match status" value="1"/>
</dbReference>
<feature type="compositionally biased region" description="Gly residues" evidence="27">
    <location>
        <begin position="774"/>
        <end position="784"/>
    </location>
</feature>
<feature type="binding site" evidence="25">
    <location>
        <position position="618"/>
    </location>
    <ligand>
        <name>Mg(2+)</name>
        <dbReference type="ChEBI" id="CHEBI:18420"/>
    </ligand>
</feature>
<dbReference type="InParanoid" id="G5BM18"/>
<evidence type="ECO:0000256" key="5">
    <source>
        <dbReference type="ARBA" id="ARBA00022553"/>
    </source>
</evidence>
<dbReference type="GO" id="GO:0004714">
    <property type="term" value="F:transmembrane receptor protein tyrosine kinase activity"/>
    <property type="evidence" value="ECO:0007669"/>
    <property type="project" value="UniProtKB-EC"/>
</dbReference>
<dbReference type="InterPro" id="IPR003599">
    <property type="entry name" value="Ig_sub"/>
</dbReference>
<accession>G5BM18</accession>
<proteinExistence type="inferred from homology"/>
<dbReference type="InterPro" id="IPR007110">
    <property type="entry name" value="Ig-like_dom"/>
</dbReference>
<feature type="domain" description="Fibronectin type-III" evidence="31">
    <location>
        <begin position="182"/>
        <end position="275"/>
    </location>
</feature>
<keyword evidence="18 32" id="KW-0675">Receptor</keyword>
<evidence type="ECO:0000256" key="25">
    <source>
        <dbReference type="PIRSR" id="PIRSR000615-3"/>
    </source>
</evidence>
<dbReference type="GO" id="GO:0006909">
    <property type="term" value="P:phagocytosis"/>
    <property type="evidence" value="ECO:0007669"/>
    <property type="project" value="TreeGrafter"/>
</dbReference>
<keyword evidence="19" id="KW-0325">Glycoprotein</keyword>
<evidence type="ECO:0000256" key="1">
    <source>
        <dbReference type="ARBA" id="ARBA00004251"/>
    </source>
</evidence>
<dbReference type="SMART" id="SM00408">
    <property type="entry name" value="IGc2"/>
    <property type="match status" value="2"/>
</dbReference>
<evidence type="ECO:0000256" key="27">
    <source>
        <dbReference type="SAM" id="MobiDB-lite"/>
    </source>
</evidence>
<dbReference type="EMBL" id="JH170984">
    <property type="protein sequence ID" value="EHB10332.1"/>
    <property type="molecule type" value="Genomic_DNA"/>
</dbReference>
<gene>
    <name evidence="32" type="ORF">GW7_18740</name>
</gene>
<evidence type="ECO:0000256" key="26">
    <source>
        <dbReference type="PROSITE-ProRule" id="PRU10141"/>
    </source>
</evidence>
<evidence type="ECO:0000313" key="33">
    <source>
        <dbReference type="Proteomes" id="UP000006813"/>
    </source>
</evidence>
<dbReference type="GO" id="GO:0007399">
    <property type="term" value="P:nervous system development"/>
    <property type="evidence" value="ECO:0007669"/>
    <property type="project" value="TreeGrafter"/>
</dbReference>
<dbReference type="PRINTS" id="PR00109">
    <property type="entry name" value="TYRKINASE"/>
</dbReference>
<dbReference type="GO" id="GO:0016477">
    <property type="term" value="P:cell migration"/>
    <property type="evidence" value="ECO:0007669"/>
    <property type="project" value="TreeGrafter"/>
</dbReference>
<feature type="binding site" evidence="26">
    <location>
        <position position="464"/>
    </location>
    <ligand>
        <name>ATP</name>
        <dbReference type="ChEBI" id="CHEBI:30616"/>
    </ligand>
</feature>
<evidence type="ECO:0000256" key="17">
    <source>
        <dbReference type="ARBA" id="ARBA00023157"/>
    </source>
</evidence>
<dbReference type="CDD" id="cd05074">
    <property type="entry name" value="PTKc_Tyro3"/>
    <property type="match status" value="1"/>
</dbReference>
<dbReference type="InterPro" id="IPR050122">
    <property type="entry name" value="RTK"/>
</dbReference>
<dbReference type="SMART" id="SM00219">
    <property type="entry name" value="TyrKc"/>
    <property type="match status" value="1"/>
</dbReference>
<feature type="binding site" evidence="25">
    <location>
        <position position="605"/>
    </location>
    <ligand>
        <name>Mg(2+)</name>
        <dbReference type="ChEBI" id="CHEBI:18420"/>
    </ligand>
</feature>
<keyword evidence="25" id="KW-0460">Magnesium</keyword>
<dbReference type="InterPro" id="IPR036116">
    <property type="entry name" value="FN3_sf"/>
</dbReference>
<dbReference type="EC" id="2.7.10.1" evidence="3"/>
<dbReference type="InterPro" id="IPR003598">
    <property type="entry name" value="Ig_sub2"/>
</dbReference>
<name>G5BM18_HETGA</name>
<dbReference type="PIRSF" id="PIRSF000615">
    <property type="entry name" value="TyrPK_CSF1-R"/>
    <property type="match status" value="1"/>
</dbReference>
<dbReference type="Gene3D" id="2.60.40.10">
    <property type="entry name" value="Immunoglobulins"/>
    <property type="match status" value="3"/>
</dbReference>
<comment type="similarity">
    <text evidence="2">Belongs to the protein kinase superfamily. CAMK Ser/Thr protein kinase family.</text>
</comment>
<dbReference type="InterPro" id="IPR017441">
    <property type="entry name" value="Protein_kinase_ATP_BS"/>
</dbReference>
<keyword evidence="17" id="KW-1015">Disulfide bond</keyword>